<proteinExistence type="predicted"/>
<dbReference type="Proteomes" id="UP000001887">
    <property type="component" value="Chromosome"/>
</dbReference>
<protein>
    <submittedName>
        <fullName evidence="1">Uncharacterized protein</fullName>
    </submittedName>
</protein>
<gene>
    <name evidence="1" type="ordered locus">Psta_2617</name>
</gene>
<evidence type="ECO:0000313" key="2">
    <source>
        <dbReference type="Proteomes" id="UP000001887"/>
    </source>
</evidence>
<dbReference type="HOGENOM" id="CLU_3383196_0_0_0"/>
<dbReference type="STRING" id="530564.Psta_2617"/>
<evidence type="ECO:0000313" key="1">
    <source>
        <dbReference type="EMBL" id="ADB17286.1"/>
    </source>
</evidence>
<accession>D2R6I6</accession>
<dbReference type="AlphaFoldDB" id="D2R6I6"/>
<dbReference type="EMBL" id="CP001848">
    <property type="protein sequence ID" value="ADB17286.1"/>
    <property type="molecule type" value="Genomic_DNA"/>
</dbReference>
<name>D2R6I6_PIRSD</name>
<sequence>MNARLIQVAIVILCDLTEVDFGLINLALEASTA</sequence>
<keyword evidence="2" id="KW-1185">Reference proteome</keyword>
<organism evidence="1 2">
    <name type="scientific">Pirellula staleyi (strain ATCC 27377 / DSM 6068 / ICPB 4128)</name>
    <name type="common">Pirella staleyi</name>
    <dbReference type="NCBI Taxonomy" id="530564"/>
    <lineage>
        <taxon>Bacteria</taxon>
        <taxon>Pseudomonadati</taxon>
        <taxon>Planctomycetota</taxon>
        <taxon>Planctomycetia</taxon>
        <taxon>Pirellulales</taxon>
        <taxon>Pirellulaceae</taxon>
        <taxon>Pirellula</taxon>
    </lineage>
</organism>
<reference evidence="1 2" key="1">
    <citation type="journal article" date="2009" name="Stand. Genomic Sci.">
        <title>Complete genome sequence of Pirellula staleyi type strain (ATCC 27377).</title>
        <authorList>
            <person name="Clum A."/>
            <person name="Tindall B.J."/>
            <person name="Sikorski J."/>
            <person name="Ivanova N."/>
            <person name="Mavrommatis K."/>
            <person name="Lucas S."/>
            <person name="Glavina del Rio T."/>
            <person name="Nolan M."/>
            <person name="Chen F."/>
            <person name="Tice H."/>
            <person name="Pitluck S."/>
            <person name="Cheng J.F."/>
            <person name="Chertkov O."/>
            <person name="Brettin T."/>
            <person name="Han C."/>
            <person name="Detter J.C."/>
            <person name="Kuske C."/>
            <person name="Bruce D."/>
            <person name="Goodwin L."/>
            <person name="Ovchinikova G."/>
            <person name="Pati A."/>
            <person name="Mikhailova N."/>
            <person name="Chen A."/>
            <person name="Palaniappan K."/>
            <person name="Land M."/>
            <person name="Hauser L."/>
            <person name="Chang Y.J."/>
            <person name="Jeffries C.D."/>
            <person name="Chain P."/>
            <person name="Rohde M."/>
            <person name="Goker M."/>
            <person name="Bristow J."/>
            <person name="Eisen J.A."/>
            <person name="Markowitz V."/>
            <person name="Hugenholtz P."/>
            <person name="Kyrpides N.C."/>
            <person name="Klenk H.P."/>
            <person name="Lapidus A."/>
        </authorList>
    </citation>
    <scope>NUCLEOTIDE SEQUENCE [LARGE SCALE GENOMIC DNA]</scope>
    <source>
        <strain evidence="2">ATCC 27377 / DSM 6068 / ICPB 4128</strain>
    </source>
</reference>
<dbReference type="KEGG" id="psl:Psta_2617"/>